<comment type="caution">
    <text evidence="2">The sequence shown here is derived from an EMBL/GenBank/DDBJ whole genome shotgun (WGS) entry which is preliminary data.</text>
</comment>
<sequence length="526" mass="61278">MIKKLLYLILLIFPLMTSCNRGKPDVVFSVKFTPYTIIVSTANKIYYINPDSATIYKKVDLPHSIERVFEPFPYDKLVLYKSRKIDIFNLKTSFIENTIYARNTAYNLFALNPYKKLIYQSDTDIFLIENNTLYKIAHSDIKIDTSFTFNSGKDILYRIKNGMNRILTTSSMKITKLGYYDNVVGSPYLHKLYFVDHGILSVYDMKNGKKKQLDIKCSRITLSPAGNRLYVISKDQIRLISTYTNKVVKRIPISNVKNIIFAKDGYQSILLKKDSLYVIDPITDSIKLKDSYTRYNRIIPLNAKFGYIGVKGHTLLIKTENYSKKITFTKPIINTFITEITPTHGKKAKEKTVKGTKKKFIFYTVQFLSTKNKKHAFAQRDKFIKNGLPAYIKQLNIENKEWYRLRIGKFKNKSEATLFSVYLTETLNHGCWVTRDTLDSMPTYKFKNIGDLNNDSKPDIAFIDNNRKLRIFEINSFDISLIFTSEKEFPPTTKLLEKDNILKLIAEDNIYTVSYDNRTFRIEKEQ</sequence>
<dbReference type="GO" id="GO:0042834">
    <property type="term" value="F:peptidoglycan binding"/>
    <property type="evidence" value="ECO:0007669"/>
    <property type="project" value="InterPro"/>
</dbReference>
<dbReference type="PROSITE" id="PS51257">
    <property type="entry name" value="PROKAR_LIPOPROTEIN"/>
    <property type="match status" value="1"/>
</dbReference>
<protein>
    <recommendedName>
        <fullName evidence="1">SPOR domain-containing protein</fullName>
    </recommendedName>
</protein>
<dbReference type="SUPFAM" id="SSF50969">
    <property type="entry name" value="YVTN repeat-like/Quinoprotein amine dehydrogenase"/>
    <property type="match status" value="1"/>
</dbReference>
<dbReference type="Gene3D" id="2.130.10.10">
    <property type="entry name" value="YVTN repeat-like/Quinoprotein amine dehydrogenase"/>
    <property type="match status" value="1"/>
</dbReference>
<feature type="domain" description="SPOR" evidence="1">
    <location>
        <begin position="357"/>
        <end position="436"/>
    </location>
</feature>
<dbReference type="InterPro" id="IPR011044">
    <property type="entry name" value="Quino_amine_DH_bsu"/>
</dbReference>
<proteinExistence type="predicted"/>
<evidence type="ECO:0000313" key="2">
    <source>
        <dbReference type="EMBL" id="RKX67158.1"/>
    </source>
</evidence>
<dbReference type="InterPro" id="IPR036680">
    <property type="entry name" value="SPOR-like_sf"/>
</dbReference>
<gene>
    <name evidence="2" type="ORF">DRP44_02835</name>
</gene>
<dbReference type="PROSITE" id="PS51724">
    <property type="entry name" value="SPOR"/>
    <property type="match status" value="1"/>
</dbReference>
<dbReference type="Pfam" id="PF05036">
    <property type="entry name" value="SPOR"/>
    <property type="match status" value="1"/>
</dbReference>
<dbReference type="AlphaFoldDB" id="A0A660S997"/>
<organism evidence="2 3">
    <name type="scientific">candidate division TA06 bacterium</name>
    <dbReference type="NCBI Taxonomy" id="2250710"/>
    <lineage>
        <taxon>Bacteria</taxon>
        <taxon>Bacteria division TA06</taxon>
    </lineage>
</organism>
<dbReference type="EMBL" id="QNBC01000025">
    <property type="protein sequence ID" value="RKX67158.1"/>
    <property type="molecule type" value="Genomic_DNA"/>
</dbReference>
<dbReference type="Gene3D" id="3.30.70.1070">
    <property type="entry name" value="Sporulation related repeat"/>
    <property type="match status" value="1"/>
</dbReference>
<dbReference type="Proteomes" id="UP000282321">
    <property type="component" value="Unassembled WGS sequence"/>
</dbReference>
<accession>A0A660S997</accession>
<dbReference type="InterPro" id="IPR007730">
    <property type="entry name" value="SPOR-like_dom"/>
</dbReference>
<dbReference type="InterPro" id="IPR015943">
    <property type="entry name" value="WD40/YVTN_repeat-like_dom_sf"/>
</dbReference>
<name>A0A660S997_UNCT6</name>
<evidence type="ECO:0000259" key="1">
    <source>
        <dbReference type="PROSITE" id="PS51724"/>
    </source>
</evidence>
<evidence type="ECO:0000313" key="3">
    <source>
        <dbReference type="Proteomes" id="UP000282321"/>
    </source>
</evidence>
<dbReference type="SUPFAM" id="SSF110997">
    <property type="entry name" value="Sporulation related repeat"/>
    <property type="match status" value="1"/>
</dbReference>
<reference evidence="2 3" key="1">
    <citation type="submission" date="2018-06" db="EMBL/GenBank/DDBJ databases">
        <title>Extensive metabolic versatility and redundancy in microbially diverse, dynamic hydrothermal sediments.</title>
        <authorList>
            <person name="Dombrowski N."/>
            <person name="Teske A."/>
            <person name="Baker B.J."/>
        </authorList>
    </citation>
    <scope>NUCLEOTIDE SEQUENCE [LARGE SCALE GENOMIC DNA]</scope>
    <source>
        <strain evidence="2">B35_G9</strain>
    </source>
</reference>